<comment type="similarity">
    <text evidence="2">Belongs to the MTB12 family.</text>
</comment>
<evidence type="ECO:0000259" key="4">
    <source>
        <dbReference type="Pfam" id="PF26580"/>
    </source>
</evidence>
<dbReference type="Proteomes" id="UP000887023">
    <property type="component" value="Chromosome"/>
</dbReference>
<evidence type="ECO:0000313" key="6">
    <source>
        <dbReference type="Proteomes" id="UP000887023"/>
    </source>
</evidence>
<name>A0ABX8S7T8_9ACTN</name>
<reference evidence="5" key="1">
    <citation type="submission" date="2021-07" db="EMBL/GenBank/DDBJ databases">
        <title>Candidatus Kaistella beijingensis sp. nov. isolated from a municipal wastewater treatment plant is involved in sludge foaming.</title>
        <authorList>
            <person name="Song Y."/>
            <person name="Liu S.-J."/>
        </authorList>
    </citation>
    <scope>NUCLEOTIDE SEQUENCE</scope>
    <source>
        <strain evidence="5">DSM 43998</strain>
    </source>
</reference>
<proteinExistence type="inferred from homology"/>
<feature type="signal peptide" evidence="3">
    <location>
        <begin position="1"/>
        <end position="27"/>
    </location>
</feature>
<feature type="chain" id="PRO_5046209221" description="Low molecular weight antigen MTB12-like C-terminal domain-containing protein" evidence="3">
    <location>
        <begin position="28"/>
        <end position="161"/>
    </location>
</feature>
<dbReference type="EMBL" id="CP079105">
    <property type="protein sequence ID" value="QXQ13341.1"/>
    <property type="molecule type" value="Genomic_DNA"/>
</dbReference>
<sequence length="161" mass="17394">MPKYLRVTLVALFGALLGIGVAQPAGADVSIRNASANDLYLSADAVPTIDQLERQFAAFWNPNIGLDPKVEVSYNGEGARPALARVMESSKTMDFFSIQGRAYEPVEVSGDALAVTVSGLMAGIPATTTRYHLVRDGGLWKYNWKAICQEMQCSGNPDFGY</sequence>
<evidence type="ECO:0000256" key="1">
    <source>
        <dbReference type="ARBA" id="ARBA00022729"/>
    </source>
</evidence>
<gene>
    <name evidence="5" type="ORF">KV203_15955</name>
</gene>
<evidence type="ECO:0000313" key="5">
    <source>
        <dbReference type="EMBL" id="QXQ13341.1"/>
    </source>
</evidence>
<evidence type="ECO:0000256" key="3">
    <source>
        <dbReference type="SAM" id="SignalP"/>
    </source>
</evidence>
<keyword evidence="6" id="KW-1185">Reference proteome</keyword>
<dbReference type="Pfam" id="PF26580">
    <property type="entry name" value="Mtb12_C"/>
    <property type="match status" value="1"/>
</dbReference>
<dbReference type="RefSeq" id="WP_066472441.1">
    <property type="nucleotide sequence ID" value="NZ_CBCRUZ010000016.1"/>
</dbReference>
<keyword evidence="1 3" id="KW-0732">Signal</keyword>
<dbReference type="InterPro" id="IPR058644">
    <property type="entry name" value="Mtb12-like_C"/>
</dbReference>
<accession>A0ABX8S7T8</accession>
<protein>
    <recommendedName>
        <fullName evidence="4">Low molecular weight antigen MTB12-like C-terminal domain-containing protein</fullName>
    </recommendedName>
</protein>
<organism evidence="5 6">
    <name type="scientific">Skermania pinensis</name>
    <dbReference type="NCBI Taxonomy" id="39122"/>
    <lineage>
        <taxon>Bacteria</taxon>
        <taxon>Bacillati</taxon>
        <taxon>Actinomycetota</taxon>
        <taxon>Actinomycetes</taxon>
        <taxon>Mycobacteriales</taxon>
        <taxon>Gordoniaceae</taxon>
        <taxon>Skermania</taxon>
    </lineage>
</organism>
<feature type="domain" description="Low molecular weight antigen MTB12-like C-terminal" evidence="4">
    <location>
        <begin position="45"/>
        <end position="157"/>
    </location>
</feature>
<evidence type="ECO:0000256" key="2">
    <source>
        <dbReference type="ARBA" id="ARBA00093774"/>
    </source>
</evidence>